<organism evidence="2 3">
    <name type="scientific">Kipferlia bialata</name>
    <dbReference type="NCBI Taxonomy" id="797122"/>
    <lineage>
        <taxon>Eukaryota</taxon>
        <taxon>Metamonada</taxon>
        <taxon>Carpediemonas-like organisms</taxon>
        <taxon>Kipferlia</taxon>
    </lineage>
</organism>
<accession>A0A9K3GM95</accession>
<feature type="region of interest" description="Disordered" evidence="1">
    <location>
        <begin position="159"/>
        <end position="196"/>
    </location>
</feature>
<reference evidence="2 3" key="1">
    <citation type="journal article" date="2018" name="PLoS ONE">
        <title>The draft genome of Kipferlia bialata reveals reductive genome evolution in fornicate parasites.</title>
        <authorList>
            <person name="Tanifuji G."/>
            <person name="Takabayashi S."/>
            <person name="Kume K."/>
            <person name="Takagi M."/>
            <person name="Nakayama T."/>
            <person name="Kamikawa R."/>
            <person name="Inagaki Y."/>
            <person name="Hashimoto T."/>
        </authorList>
    </citation>
    <scope>NUCLEOTIDE SEQUENCE [LARGE SCALE GENOMIC DNA]</scope>
    <source>
        <strain evidence="2">NY0173</strain>
    </source>
</reference>
<name>A0A9K3GM95_9EUKA</name>
<comment type="caution">
    <text evidence="2">The sequence shown here is derived from an EMBL/GenBank/DDBJ whole genome shotgun (WGS) entry which is preliminary data.</text>
</comment>
<feature type="compositionally biased region" description="Low complexity" evidence="1">
    <location>
        <begin position="391"/>
        <end position="400"/>
    </location>
</feature>
<gene>
    <name evidence="2" type="ORF">KIPB_009405</name>
</gene>
<dbReference type="AlphaFoldDB" id="A0A9K3GM95"/>
<proteinExistence type="predicted"/>
<feature type="region of interest" description="Disordered" evidence="1">
    <location>
        <begin position="285"/>
        <end position="308"/>
    </location>
</feature>
<evidence type="ECO:0000313" key="2">
    <source>
        <dbReference type="EMBL" id="GIQ87375.1"/>
    </source>
</evidence>
<feature type="compositionally biased region" description="Polar residues" evidence="1">
    <location>
        <begin position="159"/>
        <end position="186"/>
    </location>
</feature>
<protein>
    <submittedName>
        <fullName evidence="2">Uncharacterized protein</fullName>
    </submittedName>
</protein>
<dbReference type="EMBL" id="BDIP01003187">
    <property type="protein sequence ID" value="GIQ87375.1"/>
    <property type="molecule type" value="Genomic_DNA"/>
</dbReference>
<keyword evidence="3" id="KW-1185">Reference proteome</keyword>
<feature type="non-terminal residue" evidence="2">
    <location>
        <position position="570"/>
    </location>
</feature>
<sequence>MPAAAASDGTLQDLLTLLEAIKASPAEYASLGSTDMISRIHTAVKTQSLYGHPPHGQHLPIRAGISRTRSIGCSSDEPVMLGMGLRSSDMNRSLFDLGAALDHYAETESERQCEKAEHRGHAMITEFISNPVRERERGTRVIQNGSAEWAWAAEPVYPNRSSDAQESTTSLEGPSEMTPQCSSLSVNDAKEPGQSKALSCSQSMGAIASPTMHNLDREHSVEAGMTCRSMMSLVQDTDMRPMGMGIRPAQGRGTMHLGGGQLPNRLTMMGTAHMLPLPTVYDRESYPTPDESSVESVGSVEPSESDSDVEHLVSMATLGLGDIEGGKEVVGELVCRSDNASVSCISLSGNLDENTLSVSLDKLLGADRTESATCSESEGSGEGEGEESGDGESFAGGASALLGSPSVSAREERDREINSILSPTSAFARASGVHSPSPSLRGSGASGCAAETDDRNDAIPAVETEAEAEGVSGQGRPGSLSCLSDSFLYSDGTSPTTGAVPAGLSHSRGGAEAEAEAGGDMAGLPERDTPTEPVRTLTGGGRGRRRSRNASGKDPLHPNAMDASNTWSAK</sequence>
<dbReference type="Proteomes" id="UP000265618">
    <property type="component" value="Unassembled WGS sequence"/>
</dbReference>
<feature type="compositionally biased region" description="Low complexity" evidence="1">
    <location>
        <begin position="510"/>
        <end position="519"/>
    </location>
</feature>
<evidence type="ECO:0000256" key="1">
    <source>
        <dbReference type="SAM" id="MobiDB-lite"/>
    </source>
</evidence>
<feature type="compositionally biased region" description="Low complexity" evidence="1">
    <location>
        <begin position="290"/>
        <end position="302"/>
    </location>
</feature>
<feature type="region of interest" description="Disordered" evidence="1">
    <location>
        <begin position="427"/>
        <end position="570"/>
    </location>
</feature>
<evidence type="ECO:0000313" key="3">
    <source>
        <dbReference type="Proteomes" id="UP000265618"/>
    </source>
</evidence>
<feature type="compositionally biased region" description="Acidic residues" evidence="1">
    <location>
        <begin position="379"/>
        <end position="390"/>
    </location>
</feature>
<feature type="region of interest" description="Disordered" evidence="1">
    <location>
        <begin position="367"/>
        <end position="415"/>
    </location>
</feature>